<keyword evidence="3" id="KW-1185">Reference proteome</keyword>
<proteinExistence type="predicted"/>
<dbReference type="PANTHER" id="PTHR10887:SF495">
    <property type="entry name" value="HELICASE SENATAXIN ISOFORM X1-RELATED"/>
    <property type="match status" value="1"/>
</dbReference>
<dbReference type="Pfam" id="PF13086">
    <property type="entry name" value="AAA_11"/>
    <property type="match status" value="1"/>
</dbReference>
<organism evidence="2 3">
    <name type="scientific">Prorocentrum cordatum</name>
    <dbReference type="NCBI Taxonomy" id="2364126"/>
    <lineage>
        <taxon>Eukaryota</taxon>
        <taxon>Sar</taxon>
        <taxon>Alveolata</taxon>
        <taxon>Dinophyceae</taxon>
        <taxon>Prorocentrales</taxon>
        <taxon>Prorocentraceae</taxon>
        <taxon>Prorocentrum</taxon>
    </lineage>
</organism>
<dbReference type="Proteomes" id="UP001189429">
    <property type="component" value="Unassembled WGS sequence"/>
</dbReference>
<evidence type="ECO:0000259" key="1">
    <source>
        <dbReference type="Pfam" id="PF13086"/>
    </source>
</evidence>
<gene>
    <name evidence="2" type="ORF">PCOR1329_LOCUS28898</name>
</gene>
<dbReference type="SUPFAM" id="SSF52540">
    <property type="entry name" value="P-loop containing nucleoside triphosphate hydrolases"/>
    <property type="match status" value="1"/>
</dbReference>
<dbReference type="Gene3D" id="3.40.50.300">
    <property type="entry name" value="P-loop containing nucleotide triphosphate hydrolases"/>
    <property type="match status" value="1"/>
</dbReference>
<dbReference type="InterPro" id="IPR041677">
    <property type="entry name" value="DNA2/NAM7_AAA_11"/>
</dbReference>
<reference evidence="2" key="1">
    <citation type="submission" date="2023-10" db="EMBL/GenBank/DDBJ databases">
        <authorList>
            <person name="Chen Y."/>
            <person name="Shah S."/>
            <person name="Dougan E. K."/>
            <person name="Thang M."/>
            <person name="Chan C."/>
        </authorList>
    </citation>
    <scope>NUCLEOTIDE SEQUENCE [LARGE SCALE GENOMIC DNA]</scope>
</reference>
<dbReference type="InterPro" id="IPR027417">
    <property type="entry name" value="P-loop_NTPase"/>
</dbReference>
<accession>A0ABN9SDT1</accession>
<protein>
    <recommendedName>
        <fullName evidence="1">DNA2/NAM7 helicase helicase domain-containing protein</fullName>
    </recommendedName>
</protein>
<dbReference type="EMBL" id="CAUYUJ010010766">
    <property type="protein sequence ID" value="CAK0830189.1"/>
    <property type="molecule type" value="Genomic_DNA"/>
</dbReference>
<feature type="domain" description="DNA2/NAM7 helicase helicase" evidence="1">
    <location>
        <begin position="219"/>
        <end position="261"/>
    </location>
</feature>
<sequence>DLFGVFVPVFTCMLGFRIANITDEQAANKACPIYAIGASLRRRAAATLNARVADPDAGDLGLPGFAGHPTFDLADIDKDVGQVFQMASCVPASRVLDDAAVAHGLNEESKLVLHFSTEHYLTIGQTVRVFIGSTSADQPFKAFRAAKNARVLDDAVGFSQSFARLARVEKVDKEVIGLAPDGRCHAARGSYSYEHAIFAAQEAAVELGGKSALSLPFGVIDEAGRMNEGGAAMPLVHIIRGGGHLVVVGDPRQLPPTVMSKHAADVGLALSIFQRLRDSLGEQQGAVITLSRSCRMRPFLTFFPSVAYYNKALVGGLLDPLKYRPLAPSLPWAPVRDVEPEKYLSLAQILKVRSQ</sequence>
<evidence type="ECO:0000313" key="2">
    <source>
        <dbReference type="EMBL" id="CAK0830189.1"/>
    </source>
</evidence>
<evidence type="ECO:0000313" key="3">
    <source>
        <dbReference type="Proteomes" id="UP001189429"/>
    </source>
</evidence>
<dbReference type="InterPro" id="IPR045055">
    <property type="entry name" value="DNA2/NAM7-like"/>
</dbReference>
<name>A0ABN9SDT1_9DINO</name>
<dbReference type="PANTHER" id="PTHR10887">
    <property type="entry name" value="DNA2/NAM7 HELICASE FAMILY"/>
    <property type="match status" value="1"/>
</dbReference>
<feature type="non-terminal residue" evidence="2">
    <location>
        <position position="1"/>
    </location>
</feature>
<feature type="non-terminal residue" evidence="2">
    <location>
        <position position="355"/>
    </location>
</feature>
<comment type="caution">
    <text evidence="2">The sequence shown here is derived from an EMBL/GenBank/DDBJ whole genome shotgun (WGS) entry which is preliminary data.</text>
</comment>